<keyword evidence="3" id="KW-1185">Reference proteome</keyword>
<feature type="transmembrane region" description="Helical" evidence="1">
    <location>
        <begin position="79"/>
        <end position="101"/>
    </location>
</feature>
<gene>
    <name evidence="2" type="ORF">RYS15_15505</name>
</gene>
<evidence type="ECO:0000313" key="3">
    <source>
        <dbReference type="Proteomes" id="UP001269819"/>
    </source>
</evidence>
<feature type="transmembrane region" description="Helical" evidence="1">
    <location>
        <begin position="55"/>
        <end position="73"/>
    </location>
</feature>
<dbReference type="InterPro" id="IPR009339">
    <property type="entry name" value="DUF998"/>
</dbReference>
<keyword evidence="1" id="KW-0472">Membrane</keyword>
<evidence type="ECO:0000256" key="1">
    <source>
        <dbReference type="SAM" id="Phobius"/>
    </source>
</evidence>
<keyword evidence="1" id="KW-0812">Transmembrane</keyword>
<feature type="transmembrane region" description="Helical" evidence="1">
    <location>
        <begin position="6"/>
        <end position="26"/>
    </location>
</feature>
<name>A0ABU3W264_9GAMM</name>
<feature type="transmembrane region" description="Helical" evidence="1">
    <location>
        <begin position="145"/>
        <end position="166"/>
    </location>
</feature>
<evidence type="ECO:0000313" key="2">
    <source>
        <dbReference type="EMBL" id="MDV2080091.1"/>
    </source>
</evidence>
<sequence length="198" mass="21264">MLSQIVAYAGVLASVWLVLGVFVAGLRYEGYSHAKQFCSELGAAGSPTEKFSPLINNYPLGALFSLFGVFVMTNDSSSTIMVVVGMLIVMHGLGTWVAGYFPMDADPYTETPTFSCRVHSWAGFVMLFSLLIAPALSLFEDGLPLPFKAFTVACLLCAVLFMATLAKAFKEKGNPGIHQRLSYGAQLAWLSGLSITLA</sequence>
<dbReference type="Proteomes" id="UP001269819">
    <property type="component" value="Unassembled WGS sequence"/>
</dbReference>
<dbReference type="RefSeq" id="WP_316974540.1">
    <property type="nucleotide sequence ID" value="NZ_JAWIIJ010000011.1"/>
</dbReference>
<comment type="caution">
    <text evidence="2">The sequence shown here is derived from an EMBL/GenBank/DDBJ whole genome shotgun (WGS) entry which is preliminary data.</text>
</comment>
<protein>
    <submittedName>
        <fullName evidence="2">DUF998 domain-containing protein</fullName>
    </submittedName>
</protein>
<proteinExistence type="predicted"/>
<dbReference type="EMBL" id="JAWIIJ010000011">
    <property type="protein sequence ID" value="MDV2080091.1"/>
    <property type="molecule type" value="Genomic_DNA"/>
</dbReference>
<organism evidence="2 3">
    <name type="scientific">Marinobacter xestospongiae</name>
    <dbReference type="NCBI Taxonomy" id="994319"/>
    <lineage>
        <taxon>Bacteria</taxon>
        <taxon>Pseudomonadati</taxon>
        <taxon>Pseudomonadota</taxon>
        <taxon>Gammaproteobacteria</taxon>
        <taxon>Pseudomonadales</taxon>
        <taxon>Marinobacteraceae</taxon>
        <taxon>Marinobacter</taxon>
    </lineage>
</organism>
<dbReference type="Pfam" id="PF06197">
    <property type="entry name" value="DUF998"/>
    <property type="match status" value="1"/>
</dbReference>
<feature type="transmembrane region" description="Helical" evidence="1">
    <location>
        <begin position="121"/>
        <end position="139"/>
    </location>
</feature>
<reference evidence="2 3" key="1">
    <citation type="submission" date="2023-10" db="EMBL/GenBank/DDBJ databases">
        <title>Characteristics and mechanism of a salt-tolerant marine origin heterotrophic nitrifying- aerobic denitrifying bacteria Marinobacter xestospongiae HN1.</title>
        <authorList>
            <person name="Qi R."/>
        </authorList>
    </citation>
    <scope>NUCLEOTIDE SEQUENCE [LARGE SCALE GENOMIC DNA]</scope>
    <source>
        <strain evidence="2 3">HN1</strain>
    </source>
</reference>
<accession>A0ABU3W264</accession>
<keyword evidence="1" id="KW-1133">Transmembrane helix</keyword>